<protein>
    <recommendedName>
        <fullName evidence="4 9">Photosystem I assembly protein Ycf4</fullName>
    </recommendedName>
</protein>
<evidence type="ECO:0000256" key="3">
    <source>
        <dbReference type="ARBA" id="ARBA00008198"/>
    </source>
</evidence>
<evidence type="ECO:0000256" key="5">
    <source>
        <dbReference type="ARBA" id="ARBA00022531"/>
    </source>
</evidence>
<feature type="transmembrane region" description="Helical" evidence="9">
    <location>
        <begin position="20"/>
        <end position="45"/>
    </location>
</feature>
<keyword evidence="6 9" id="KW-0812">Transmembrane</keyword>
<dbReference type="EMBL" id="MT859097">
    <property type="protein sequence ID" value="QQW50535.1"/>
    <property type="molecule type" value="Genomic_DNA"/>
</dbReference>
<evidence type="ECO:0000256" key="9">
    <source>
        <dbReference type="HAMAP-Rule" id="MF_00437"/>
    </source>
</evidence>
<keyword evidence="10" id="KW-0934">Plastid</keyword>
<evidence type="ECO:0000256" key="7">
    <source>
        <dbReference type="ARBA" id="ARBA00022989"/>
    </source>
</evidence>
<comment type="subcellular location">
    <subcellularLocation>
        <location evidence="9">Cellular thylakoid membrane</location>
        <topology evidence="9">Multi-pass membrane protein</topology>
    </subcellularLocation>
    <subcellularLocation>
        <location evidence="2">Membrane</location>
        <topology evidence="2">Multi-pass membrane protein</topology>
    </subcellularLocation>
</comment>
<evidence type="ECO:0000256" key="2">
    <source>
        <dbReference type="ARBA" id="ARBA00004141"/>
    </source>
</evidence>
<dbReference type="GO" id="GO:0015979">
    <property type="term" value="P:photosynthesis"/>
    <property type="evidence" value="ECO:0007669"/>
    <property type="project" value="UniProtKB-UniRule"/>
</dbReference>
<geneLocation type="plastid" evidence="10"/>
<dbReference type="AlphaFoldDB" id="A0A7U0KT38"/>
<keyword evidence="7 9" id="KW-1133">Transmembrane helix</keyword>
<accession>A0A7U0KT38</accession>
<feature type="transmembrane region" description="Helical" evidence="9">
    <location>
        <begin position="65"/>
        <end position="87"/>
    </location>
</feature>
<organism evidence="10">
    <name type="scientific">Olisthodiscus luteus</name>
    <name type="common">Marine phytoflagellate</name>
    <dbReference type="NCBI Taxonomy" id="83000"/>
    <lineage>
        <taxon>Eukaryota</taxon>
        <taxon>Sar</taxon>
        <taxon>Stramenopiles</taxon>
        <taxon>Ochrophyta</taxon>
        <taxon>Olisthodiscophyceae</taxon>
        <taxon>Olisthodiscaceae</taxon>
        <taxon>Olisthodiscus</taxon>
    </lineage>
</organism>
<comment type="function">
    <text evidence="1 9">Seems to be required for the assembly of the photosystem I complex.</text>
</comment>
<dbReference type="InterPro" id="IPR003359">
    <property type="entry name" value="PSI_Ycf4_assembly"/>
</dbReference>
<reference evidence="10" key="1">
    <citation type="journal article" date="2021" name="J. Phycol.">
        <title>Olisthodiscus represents a new class of Ochrophyta.</title>
        <authorList>
            <person name="Barcyte D."/>
            <person name="Eikrem W."/>
            <person name="Engesmo A."/>
            <person name="Seoane S."/>
            <person name="Wohlmann J."/>
            <person name="Horak A."/>
            <person name="Yurchenko T."/>
            <person name="Elias M."/>
        </authorList>
    </citation>
    <scope>NUCLEOTIDE SEQUENCE</scope>
    <source>
        <strain evidence="10">K-0444</strain>
    </source>
</reference>
<evidence type="ECO:0000313" key="10">
    <source>
        <dbReference type="EMBL" id="QQW50535.1"/>
    </source>
</evidence>
<dbReference type="RefSeq" id="YP_010152874.1">
    <property type="nucleotide sequence ID" value="NC_057170.1"/>
</dbReference>
<dbReference type="GeneID" id="67154486"/>
<evidence type="ECO:0000256" key="6">
    <source>
        <dbReference type="ARBA" id="ARBA00022692"/>
    </source>
</evidence>
<dbReference type="Pfam" id="PF02392">
    <property type="entry name" value="Ycf4"/>
    <property type="match status" value="1"/>
</dbReference>
<keyword evidence="8 9" id="KW-0472">Membrane</keyword>
<dbReference type="GO" id="GO:0009522">
    <property type="term" value="C:photosystem I"/>
    <property type="evidence" value="ECO:0007669"/>
    <property type="project" value="InterPro"/>
</dbReference>
<gene>
    <name evidence="9 10" type="primary">ycf4</name>
</gene>
<evidence type="ECO:0000256" key="1">
    <source>
        <dbReference type="ARBA" id="ARBA00002862"/>
    </source>
</evidence>
<evidence type="ECO:0000256" key="4">
    <source>
        <dbReference type="ARBA" id="ARBA00015395"/>
    </source>
</evidence>
<dbReference type="HAMAP" id="MF_00437">
    <property type="entry name" value="Ycf4"/>
    <property type="match status" value="1"/>
</dbReference>
<keyword evidence="9" id="KW-0793">Thylakoid</keyword>
<sequence>MEEINKGNIKREFIKGSRRWSNYLWFTVLLFGGLGFLVTGISSYLHTQILPFGNALEINFFPQGIVMTFYGSFSFFLSLYVILTILWDVGAGYNEYNKNEKIIRIFRKGFPGKNRNFALTYSFQLIKAIKVSIQGGFNSKQTIYLLTKDNREIPISYISQVGPLSLEILEQKATQLALFLEVDLEWTFLNF</sequence>
<dbReference type="GO" id="GO:0042651">
    <property type="term" value="C:thylakoid membrane"/>
    <property type="evidence" value="ECO:0007669"/>
    <property type="project" value="UniProtKB-UniRule"/>
</dbReference>
<name>A0A7U0KT38_OLILU</name>
<proteinExistence type="inferred from homology"/>
<comment type="similarity">
    <text evidence="3 9">Belongs to the Ycf4 family.</text>
</comment>
<evidence type="ECO:0000256" key="8">
    <source>
        <dbReference type="ARBA" id="ARBA00023136"/>
    </source>
</evidence>
<keyword evidence="5 9" id="KW-0602">Photosynthesis</keyword>